<evidence type="ECO:0000313" key="2">
    <source>
        <dbReference type="Proteomes" id="UP000244910"/>
    </source>
</evidence>
<protein>
    <submittedName>
        <fullName evidence="1">Uncharacterized protein</fullName>
    </submittedName>
</protein>
<proteinExistence type="predicted"/>
<reference evidence="2" key="1">
    <citation type="submission" date="2017-04" db="EMBL/GenBank/DDBJ databases">
        <authorList>
            <person name="Song Y."/>
            <person name="Cho B.-K."/>
        </authorList>
    </citation>
    <scope>NUCLEOTIDE SEQUENCE [LARGE SCALE GENOMIC DNA]</scope>
    <source>
        <strain evidence="2">SL1</strain>
    </source>
</reference>
<gene>
    <name evidence="1" type="ORF">B9W14_00845</name>
</gene>
<dbReference type="EMBL" id="CP020953">
    <property type="protein sequence ID" value="AWI03111.1"/>
    <property type="molecule type" value="Genomic_DNA"/>
</dbReference>
<name>A0A2U8DKZ9_9CLOT</name>
<evidence type="ECO:0000313" key="1">
    <source>
        <dbReference type="EMBL" id="AWI03111.1"/>
    </source>
</evidence>
<keyword evidence="2" id="KW-1185">Reference proteome</keyword>
<dbReference type="AlphaFoldDB" id="A0A2U8DKZ9"/>
<dbReference type="KEGG" id="cdrk:B9W14_00845"/>
<accession>A0A2U8DKZ9</accession>
<dbReference type="Proteomes" id="UP000244910">
    <property type="component" value="Chromosome"/>
</dbReference>
<organism evidence="1 2">
    <name type="scientific">Clostridium drakei</name>
    <dbReference type="NCBI Taxonomy" id="332101"/>
    <lineage>
        <taxon>Bacteria</taxon>
        <taxon>Bacillati</taxon>
        <taxon>Bacillota</taxon>
        <taxon>Clostridia</taxon>
        <taxon>Eubacteriales</taxon>
        <taxon>Clostridiaceae</taxon>
        <taxon>Clostridium</taxon>
    </lineage>
</organism>
<sequence>MLQDFDSTLYKPINIEMHTRSIGKAGAASIINSPKNGKRFTISKKVMDKINSPKAVKISIGKNRIAILAEEEDSEALRLGRIGAKGVIYSAELVKILTEKFDLDFSSRICITFDKVKYTVDGDQIVAEITMR</sequence>